<sequence>MSAPNILMMNDEGLLECPFCGSLEVYLFDELVLSHVSCSSCDARTDDHFDASMAVKSWNTRGGRLYTADDFNQAAAEREYGL</sequence>
<evidence type="ECO:0000313" key="1">
    <source>
        <dbReference type="EMBL" id="QFG07763.1"/>
    </source>
</evidence>
<dbReference type="KEGG" id="vg:64468889"/>
<evidence type="ECO:0000313" key="2">
    <source>
        <dbReference type="Proteomes" id="UP000326742"/>
    </source>
</evidence>
<dbReference type="GeneID" id="64468889"/>
<name>A0A5J6T9X3_9CAUD</name>
<dbReference type="Proteomes" id="UP000326742">
    <property type="component" value="Segment"/>
</dbReference>
<accession>A0A5J6T9X3</accession>
<evidence type="ECO:0008006" key="3">
    <source>
        <dbReference type="Google" id="ProtNLM"/>
    </source>
</evidence>
<organism evidence="1 2">
    <name type="scientific">Salmonella phage vB_SenS_SB28</name>
    <dbReference type="NCBI Taxonomy" id="2591136"/>
    <lineage>
        <taxon>Viruses</taxon>
        <taxon>Duplodnaviria</taxon>
        <taxon>Heunggongvirae</taxon>
        <taxon>Uroviricota</taxon>
        <taxon>Caudoviricetes</taxon>
        <taxon>Macdonaldcampvirus</taxon>
        <taxon>Macdonaldcampvirus SB28</taxon>
    </lineage>
</organism>
<protein>
    <recommendedName>
        <fullName evidence="3">Restriction alleviation protein, Lar family</fullName>
    </recommendedName>
</protein>
<keyword evidence="2" id="KW-1185">Reference proteome</keyword>
<dbReference type="Pfam" id="PF14354">
    <property type="entry name" value="Lar_restr_allev"/>
    <property type="match status" value="1"/>
</dbReference>
<dbReference type="EMBL" id="MK947460">
    <property type="protein sequence ID" value="QFG07763.1"/>
    <property type="molecule type" value="Genomic_DNA"/>
</dbReference>
<dbReference type="NCBIfam" id="TIGR03655">
    <property type="entry name" value="anti_R_Lar"/>
    <property type="match status" value="1"/>
</dbReference>
<reference evidence="1 2" key="1">
    <citation type="submission" date="2019-05" db="EMBL/GenBank/DDBJ databases">
        <title>Whole genome sequence analysis of broad host range Salmonella enterica bacteriophages.</title>
        <authorList>
            <person name="Bhandare S.G."/>
            <person name="Colavecchio A."/>
            <person name="Emond-Rheault J.-G."/>
            <person name="Hamel J."/>
            <person name="Kukavica-Ibrulj I."/>
            <person name="Boyle B."/>
            <person name="Levesque R.C."/>
            <person name="Goodridge L."/>
        </authorList>
    </citation>
    <scope>NUCLEOTIDE SEQUENCE [LARGE SCALE GENOMIC DNA]</scope>
</reference>
<dbReference type="RefSeq" id="YP_010053232.1">
    <property type="nucleotide sequence ID" value="NC_054638.1"/>
</dbReference>
<proteinExistence type="predicted"/>
<dbReference type="InterPro" id="IPR019908">
    <property type="entry name" value="Toxin_RalR"/>
</dbReference>